<dbReference type="RefSeq" id="WP_380594328.1">
    <property type="nucleotide sequence ID" value="NZ_JBHSDU010000001.1"/>
</dbReference>
<keyword evidence="2" id="KW-1185">Reference proteome</keyword>
<evidence type="ECO:0008006" key="3">
    <source>
        <dbReference type="Google" id="ProtNLM"/>
    </source>
</evidence>
<name>A0ABV8SJS6_9GAMM</name>
<organism evidence="1 2">
    <name type="scientific">Steroidobacter flavus</name>
    <dbReference type="NCBI Taxonomy" id="1842136"/>
    <lineage>
        <taxon>Bacteria</taxon>
        <taxon>Pseudomonadati</taxon>
        <taxon>Pseudomonadota</taxon>
        <taxon>Gammaproteobacteria</taxon>
        <taxon>Steroidobacterales</taxon>
        <taxon>Steroidobacteraceae</taxon>
        <taxon>Steroidobacter</taxon>
    </lineage>
</organism>
<comment type="caution">
    <text evidence="1">The sequence shown here is derived from an EMBL/GenBank/DDBJ whole genome shotgun (WGS) entry which is preliminary data.</text>
</comment>
<proteinExistence type="predicted"/>
<accession>A0ABV8SJS6</accession>
<dbReference type="Proteomes" id="UP001595904">
    <property type="component" value="Unassembled WGS sequence"/>
</dbReference>
<evidence type="ECO:0000313" key="1">
    <source>
        <dbReference type="EMBL" id="MFC4307777.1"/>
    </source>
</evidence>
<sequence length="81" mass="8880">MATPVGLRNVGAVDPTLKTSPVLEETAEESYEPRHQIPEMDVCYFNGEMFATGELVRSGTMVLKCRDGVWLEIGPADPDNP</sequence>
<evidence type="ECO:0000313" key="2">
    <source>
        <dbReference type="Proteomes" id="UP001595904"/>
    </source>
</evidence>
<gene>
    <name evidence="1" type="ORF">ACFPN2_01675</name>
</gene>
<dbReference type="EMBL" id="JBHSDU010000001">
    <property type="protein sequence ID" value="MFC4307777.1"/>
    <property type="molecule type" value="Genomic_DNA"/>
</dbReference>
<reference evidence="2" key="1">
    <citation type="journal article" date="2019" name="Int. J. Syst. Evol. Microbiol.">
        <title>The Global Catalogue of Microorganisms (GCM) 10K type strain sequencing project: providing services to taxonomists for standard genome sequencing and annotation.</title>
        <authorList>
            <consortium name="The Broad Institute Genomics Platform"/>
            <consortium name="The Broad Institute Genome Sequencing Center for Infectious Disease"/>
            <person name="Wu L."/>
            <person name="Ma J."/>
        </authorList>
    </citation>
    <scope>NUCLEOTIDE SEQUENCE [LARGE SCALE GENOMIC DNA]</scope>
    <source>
        <strain evidence="2">CGMCC 1.10759</strain>
    </source>
</reference>
<protein>
    <recommendedName>
        <fullName evidence="3">DUF1496 domain-containing protein</fullName>
    </recommendedName>
</protein>